<organism evidence="2">
    <name type="scientific">Candida tenuis (strain ATCC 10573 / BCRC 21748 / CBS 615 / JCM 9827 / NBRC 10315 / NRRL Y-1498 / VKM Y-70)</name>
    <name type="common">Yeast</name>
    <name type="synonym">Yamadazyma tenuis</name>
    <dbReference type="NCBI Taxonomy" id="590646"/>
    <lineage>
        <taxon>Eukaryota</taxon>
        <taxon>Fungi</taxon>
        <taxon>Dikarya</taxon>
        <taxon>Ascomycota</taxon>
        <taxon>Saccharomycotina</taxon>
        <taxon>Pichiomycetes</taxon>
        <taxon>Debaryomycetaceae</taxon>
        <taxon>Yamadazyma</taxon>
    </lineage>
</organism>
<protein>
    <submittedName>
        <fullName evidence="1">Uncharacterized protein</fullName>
    </submittedName>
</protein>
<dbReference type="RefSeq" id="XP_006688536.1">
    <property type="nucleotide sequence ID" value="XM_006688473.1"/>
</dbReference>
<keyword evidence="2" id="KW-1185">Reference proteome</keyword>
<evidence type="ECO:0000313" key="2">
    <source>
        <dbReference type="Proteomes" id="UP000000707"/>
    </source>
</evidence>
<reference evidence="1 2" key="1">
    <citation type="journal article" date="2011" name="Proc. Natl. Acad. Sci. U.S.A.">
        <title>Comparative genomics of xylose-fermenting fungi for enhanced biofuel production.</title>
        <authorList>
            <person name="Wohlbach D.J."/>
            <person name="Kuo A."/>
            <person name="Sato T.K."/>
            <person name="Potts K.M."/>
            <person name="Salamov A.A."/>
            <person name="LaButti K.M."/>
            <person name="Sun H."/>
            <person name="Clum A."/>
            <person name="Pangilinan J.L."/>
            <person name="Lindquist E.A."/>
            <person name="Lucas S."/>
            <person name="Lapidus A."/>
            <person name="Jin M."/>
            <person name="Gunawan C."/>
            <person name="Balan V."/>
            <person name="Dale B.E."/>
            <person name="Jeffries T.W."/>
            <person name="Zinkel R."/>
            <person name="Barry K.W."/>
            <person name="Grigoriev I.V."/>
            <person name="Gasch A.P."/>
        </authorList>
    </citation>
    <scope>NUCLEOTIDE SEQUENCE [LARGE SCALE GENOMIC DNA]</scope>
    <source>
        <strain evidence="2">ATCC 10573 / BCRC 21748 / CBS 615 / JCM 9827 / NBRC 10315 / NRRL Y-1498 / VKM Y-70</strain>
    </source>
</reference>
<evidence type="ECO:0000313" key="1">
    <source>
        <dbReference type="EMBL" id="EGV62366.1"/>
    </source>
</evidence>
<proteinExistence type="predicted"/>
<gene>
    <name evidence="1" type="ORF">CANTEDRAFT_115827</name>
</gene>
<dbReference type="KEGG" id="cten:18248040"/>
<sequence>MSMNQRKFKKAIQNKSKLRIKNDSSDLLMYLIYIDYLNRLIKQSQVNGTISVVKLKQENKTLSKQYRG</sequence>
<accession>G3B8C8</accession>
<dbReference type="GeneID" id="18248040"/>
<name>G3B8C8_CANTC</name>
<dbReference type="AlphaFoldDB" id="G3B8C8"/>
<dbReference type="Proteomes" id="UP000000707">
    <property type="component" value="Unassembled WGS sequence"/>
</dbReference>
<dbReference type="HOGENOM" id="CLU_196200_0_0_1"/>
<dbReference type="EMBL" id="GL996527">
    <property type="protein sequence ID" value="EGV62366.1"/>
    <property type="molecule type" value="Genomic_DNA"/>
</dbReference>